<comment type="subcellular location">
    <subcellularLocation>
        <location evidence="7">Cytoplasm</location>
    </subcellularLocation>
</comment>
<evidence type="ECO:0000256" key="6">
    <source>
        <dbReference type="ARBA" id="ARBA00022884"/>
    </source>
</evidence>
<dbReference type="InterPro" id="IPR023165">
    <property type="entry name" value="rRNA_Ade_diMease-like_C"/>
</dbReference>
<sequence>MTDPVDAVADLPPLRTVIAENDLAARKSLGQNFLLDLNLTAKIARSAGDLSTGTVVEIGPGPGGLTRGLLGQGAERVVAVERDARCHVALAPLVTAAAGRLTLIDGDALDVDVTELGPAPIRIVANLPYNIATPLLIGWLKQADRIASMTLMFQKEVADRIVAAPGEKAFSRLSVLCNWRCDTRMVMTLPPQAFTPPPKVSSAVVSLIPKTPAPTACSMASLERVTQAAFGQRRKMLRGALKSITTDPEGLLSSVGIAATKRAEELTVSEFEALAKAME</sequence>
<keyword evidence="3 7" id="KW-0489">Methyltransferase</keyword>
<evidence type="ECO:0000256" key="8">
    <source>
        <dbReference type="PROSITE-ProRule" id="PRU01026"/>
    </source>
</evidence>
<dbReference type="InterPro" id="IPR011530">
    <property type="entry name" value="rRNA_adenine_dimethylase"/>
</dbReference>
<name>A0A7Y0E364_9PROT</name>
<dbReference type="HAMAP" id="MF_00607">
    <property type="entry name" value="16SrRNA_methyltr_A"/>
    <property type="match status" value="1"/>
</dbReference>
<evidence type="ECO:0000256" key="2">
    <source>
        <dbReference type="ARBA" id="ARBA00022552"/>
    </source>
</evidence>
<comment type="similarity">
    <text evidence="7">Belongs to the class I-like SAM-binding methyltransferase superfamily. rRNA adenine N(6)-methyltransferase family. RsmA subfamily.</text>
</comment>
<evidence type="ECO:0000256" key="5">
    <source>
        <dbReference type="ARBA" id="ARBA00022691"/>
    </source>
</evidence>
<evidence type="ECO:0000313" key="10">
    <source>
        <dbReference type="EMBL" id="NMM46293.1"/>
    </source>
</evidence>
<dbReference type="GO" id="GO:0003723">
    <property type="term" value="F:RNA binding"/>
    <property type="evidence" value="ECO:0007669"/>
    <property type="project" value="UniProtKB-UniRule"/>
</dbReference>
<dbReference type="PANTHER" id="PTHR11727:SF7">
    <property type="entry name" value="DIMETHYLADENOSINE TRANSFERASE-RELATED"/>
    <property type="match status" value="1"/>
</dbReference>
<proteinExistence type="inferred from homology"/>
<dbReference type="NCBIfam" id="TIGR00755">
    <property type="entry name" value="ksgA"/>
    <property type="match status" value="1"/>
</dbReference>
<dbReference type="InterPro" id="IPR020598">
    <property type="entry name" value="rRNA_Ade_methylase_Trfase_N"/>
</dbReference>
<dbReference type="EMBL" id="JABBNT010000005">
    <property type="protein sequence ID" value="NMM46293.1"/>
    <property type="molecule type" value="Genomic_DNA"/>
</dbReference>
<feature type="binding site" evidence="7 8">
    <location>
        <position position="81"/>
    </location>
    <ligand>
        <name>S-adenosyl-L-methionine</name>
        <dbReference type="ChEBI" id="CHEBI:59789"/>
    </ligand>
</feature>
<dbReference type="SMART" id="SM00650">
    <property type="entry name" value="rADc"/>
    <property type="match status" value="1"/>
</dbReference>
<dbReference type="InterPro" id="IPR029063">
    <property type="entry name" value="SAM-dependent_MTases_sf"/>
</dbReference>
<dbReference type="SUPFAM" id="SSF53335">
    <property type="entry name" value="S-adenosyl-L-methionine-dependent methyltransferases"/>
    <property type="match status" value="1"/>
</dbReference>
<reference evidence="10 11" key="1">
    <citation type="submission" date="2020-04" db="EMBL/GenBank/DDBJ databases">
        <title>Rhodospirillaceae bacterium KN72 isolated from deep sea.</title>
        <authorList>
            <person name="Zhang D.-C."/>
        </authorList>
    </citation>
    <scope>NUCLEOTIDE SEQUENCE [LARGE SCALE GENOMIC DNA]</scope>
    <source>
        <strain evidence="10 11">KN72</strain>
    </source>
</reference>
<comment type="catalytic activity">
    <reaction evidence="7">
        <text>adenosine(1518)/adenosine(1519) in 16S rRNA + 4 S-adenosyl-L-methionine = N(6)-dimethyladenosine(1518)/N(6)-dimethyladenosine(1519) in 16S rRNA + 4 S-adenosyl-L-homocysteine + 4 H(+)</text>
        <dbReference type="Rhea" id="RHEA:19609"/>
        <dbReference type="Rhea" id="RHEA-COMP:10232"/>
        <dbReference type="Rhea" id="RHEA-COMP:10233"/>
        <dbReference type="ChEBI" id="CHEBI:15378"/>
        <dbReference type="ChEBI" id="CHEBI:57856"/>
        <dbReference type="ChEBI" id="CHEBI:59789"/>
        <dbReference type="ChEBI" id="CHEBI:74411"/>
        <dbReference type="ChEBI" id="CHEBI:74493"/>
        <dbReference type="EC" id="2.1.1.182"/>
    </reaction>
</comment>
<dbReference type="GO" id="GO:0052908">
    <property type="term" value="F:16S rRNA (adenine(1518)-N(6)/adenine(1519)-N(6))-dimethyltransferase activity"/>
    <property type="evidence" value="ECO:0007669"/>
    <property type="project" value="UniProtKB-EC"/>
</dbReference>
<evidence type="ECO:0000256" key="4">
    <source>
        <dbReference type="ARBA" id="ARBA00022679"/>
    </source>
</evidence>
<keyword evidence="1 7" id="KW-0963">Cytoplasm</keyword>
<feature type="binding site" evidence="7 8">
    <location>
        <position position="126"/>
    </location>
    <ligand>
        <name>S-adenosyl-L-methionine</name>
        <dbReference type="ChEBI" id="CHEBI:59789"/>
    </ligand>
</feature>
<dbReference type="Pfam" id="PF00398">
    <property type="entry name" value="RrnaAD"/>
    <property type="match status" value="1"/>
</dbReference>
<feature type="binding site" evidence="7 8">
    <location>
        <position position="107"/>
    </location>
    <ligand>
        <name>S-adenosyl-L-methionine</name>
        <dbReference type="ChEBI" id="CHEBI:59789"/>
    </ligand>
</feature>
<evidence type="ECO:0000259" key="9">
    <source>
        <dbReference type="SMART" id="SM00650"/>
    </source>
</evidence>
<dbReference type="GO" id="GO:0005829">
    <property type="term" value="C:cytosol"/>
    <property type="evidence" value="ECO:0007669"/>
    <property type="project" value="TreeGrafter"/>
</dbReference>
<protein>
    <recommendedName>
        <fullName evidence="7">Ribosomal RNA small subunit methyltransferase A</fullName>
        <ecNumber evidence="7">2.1.1.182</ecNumber>
    </recommendedName>
    <alternativeName>
        <fullName evidence="7">16S rRNA (adenine(1518)-N(6)/adenine(1519)-N(6))-dimethyltransferase</fullName>
    </alternativeName>
    <alternativeName>
        <fullName evidence="7">16S rRNA dimethyladenosine transferase</fullName>
    </alternativeName>
    <alternativeName>
        <fullName evidence="7">16S rRNA dimethylase</fullName>
    </alternativeName>
    <alternativeName>
        <fullName evidence="7">S-adenosylmethionine-6-N', N'-adenosyl(rRNA) dimethyltransferase</fullName>
    </alternativeName>
</protein>
<feature type="domain" description="Ribosomal RNA adenine methylase transferase N-terminal" evidence="9">
    <location>
        <begin position="39"/>
        <end position="211"/>
    </location>
</feature>
<dbReference type="AlphaFoldDB" id="A0A7Y0E364"/>
<evidence type="ECO:0000256" key="7">
    <source>
        <dbReference type="HAMAP-Rule" id="MF_00607"/>
    </source>
</evidence>
<dbReference type="Gene3D" id="3.40.50.150">
    <property type="entry name" value="Vaccinia Virus protein VP39"/>
    <property type="match status" value="1"/>
</dbReference>
<gene>
    <name evidence="7 10" type="primary">rsmA</name>
    <name evidence="7" type="synonym">ksgA</name>
    <name evidence="10" type="ORF">HH303_17515</name>
</gene>
<evidence type="ECO:0000256" key="3">
    <source>
        <dbReference type="ARBA" id="ARBA00022603"/>
    </source>
</evidence>
<dbReference type="InterPro" id="IPR020596">
    <property type="entry name" value="rRNA_Ade_Mease_Trfase_CS"/>
</dbReference>
<dbReference type="PANTHER" id="PTHR11727">
    <property type="entry name" value="DIMETHYLADENOSINE TRANSFERASE"/>
    <property type="match status" value="1"/>
</dbReference>
<dbReference type="RefSeq" id="WP_169626656.1">
    <property type="nucleotide sequence ID" value="NZ_JABBNT010000005.1"/>
</dbReference>
<feature type="binding site" evidence="7 8">
    <location>
        <position position="32"/>
    </location>
    <ligand>
        <name>S-adenosyl-L-methionine</name>
        <dbReference type="ChEBI" id="CHEBI:59789"/>
    </ligand>
</feature>
<feature type="binding site" evidence="7 8">
    <location>
        <position position="59"/>
    </location>
    <ligand>
        <name>S-adenosyl-L-methionine</name>
        <dbReference type="ChEBI" id="CHEBI:59789"/>
    </ligand>
</feature>
<organism evidence="10 11">
    <name type="scientific">Pacificispira spongiicola</name>
    <dbReference type="NCBI Taxonomy" id="2729598"/>
    <lineage>
        <taxon>Bacteria</taxon>
        <taxon>Pseudomonadati</taxon>
        <taxon>Pseudomonadota</taxon>
        <taxon>Alphaproteobacteria</taxon>
        <taxon>Rhodospirillales</taxon>
        <taxon>Rhodospirillaceae</taxon>
        <taxon>Pacificispira</taxon>
    </lineage>
</organism>
<feature type="binding site" evidence="7 8">
    <location>
        <position position="34"/>
    </location>
    <ligand>
        <name>S-adenosyl-L-methionine</name>
        <dbReference type="ChEBI" id="CHEBI:59789"/>
    </ligand>
</feature>
<dbReference type="Gene3D" id="1.10.8.100">
    <property type="entry name" value="Ribosomal RNA adenine dimethylase-like, domain 2"/>
    <property type="match status" value="1"/>
</dbReference>
<keyword evidence="5 7" id="KW-0949">S-adenosyl-L-methionine</keyword>
<keyword evidence="2 7" id="KW-0698">rRNA processing</keyword>
<dbReference type="PROSITE" id="PS01131">
    <property type="entry name" value="RRNA_A_DIMETH"/>
    <property type="match status" value="1"/>
</dbReference>
<dbReference type="EC" id="2.1.1.182" evidence="7"/>
<dbReference type="InterPro" id="IPR001737">
    <property type="entry name" value="KsgA/Erm"/>
</dbReference>
<dbReference type="Proteomes" id="UP000539372">
    <property type="component" value="Unassembled WGS sequence"/>
</dbReference>
<comment type="function">
    <text evidence="7">Specifically dimethylates two adjacent adenosines (A1518 and A1519) in the loop of a conserved hairpin near the 3'-end of 16S rRNA in the 30S particle. May play a critical role in biogenesis of 30S subunits.</text>
</comment>
<keyword evidence="11" id="KW-1185">Reference proteome</keyword>
<dbReference type="PROSITE" id="PS51689">
    <property type="entry name" value="SAM_RNA_A_N6_MT"/>
    <property type="match status" value="1"/>
</dbReference>
<accession>A0A7Y0E364</accession>
<keyword evidence="6 7" id="KW-0694">RNA-binding</keyword>
<comment type="caution">
    <text evidence="10">The sequence shown here is derived from an EMBL/GenBank/DDBJ whole genome shotgun (WGS) entry which is preliminary data.</text>
</comment>
<evidence type="ECO:0000256" key="1">
    <source>
        <dbReference type="ARBA" id="ARBA00022490"/>
    </source>
</evidence>
<keyword evidence="4 7" id="KW-0808">Transferase</keyword>
<evidence type="ECO:0000313" key="11">
    <source>
        <dbReference type="Proteomes" id="UP000539372"/>
    </source>
</evidence>
<dbReference type="CDD" id="cd02440">
    <property type="entry name" value="AdoMet_MTases"/>
    <property type="match status" value="1"/>
</dbReference>